<name>A0A9Q9CR37_9FIRM</name>
<dbReference type="AlphaFoldDB" id="A0A9Q9CR37"/>
<dbReference type="Proteomes" id="UP001058072">
    <property type="component" value="Chromosome"/>
</dbReference>
<reference evidence="1" key="1">
    <citation type="submission" date="2021-03" db="EMBL/GenBank/DDBJ databases">
        <title>Comparative Genomics and Metabolomics in the genus Turicibacter.</title>
        <authorList>
            <person name="Maki J."/>
            <person name="Looft T."/>
        </authorList>
    </citation>
    <scope>NUCLEOTIDE SEQUENCE</scope>
    <source>
        <strain evidence="1">ISU324</strain>
    </source>
</reference>
<protein>
    <submittedName>
        <fullName evidence="1">Uncharacterized protein</fullName>
    </submittedName>
</protein>
<dbReference type="EMBL" id="CP071250">
    <property type="protein sequence ID" value="UUF09152.1"/>
    <property type="molecule type" value="Genomic_DNA"/>
</dbReference>
<dbReference type="RefSeq" id="WP_212724331.1">
    <property type="nucleotide sequence ID" value="NZ_CP071250.1"/>
</dbReference>
<sequence length="266" mass="31124">MLVLGLQVPLDVFECEAVCYCRKAKDIVGHETVLCRLNEYEFLFGFLNFEPSETIYSGEIVFNPEVPGFVWRCPKPLTEELSGKRITMEDVLSYWSQVDESIGLVNVAFSPATPSMLKRYLPREVLKIQPVELVLEEETFKVNQLPVHHTAFFKDVYDGYWILNRSNISTVALVQVQIDFESRTFKYISEAYILNELTLFLLKKEFPYQDWDELTLGDAIRLKNLMQRFDFSKPLPEAFKTCFRVYSNQEMDGWSERTRFEVVREG</sequence>
<accession>A0A9Q9CR37</accession>
<proteinExistence type="predicted"/>
<evidence type="ECO:0000313" key="1">
    <source>
        <dbReference type="EMBL" id="UUF09152.1"/>
    </source>
</evidence>
<evidence type="ECO:0000313" key="2">
    <source>
        <dbReference type="Proteomes" id="UP001058072"/>
    </source>
</evidence>
<organism evidence="1 2">
    <name type="scientific">Turicibacter bilis</name>
    <dbReference type="NCBI Taxonomy" id="2735723"/>
    <lineage>
        <taxon>Bacteria</taxon>
        <taxon>Bacillati</taxon>
        <taxon>Bacillota</taxon>
        <taxon>Erysipelotrichia</taxon>
        <taxon>Erysipelotrichales</taxon>
        <taxon>Turicibacteraceae</taxon>
        <taxon>Turicibacter</taxon>
    </lineage>
</organism>
<gene>
    <name evidence="1" type="ORF">J0J70_03940</name>
</gene>